<keyword evidence="2" id="KW-1185">Reference proteome</keyword>
<dbReference type="AlphaFoldDB" id="A0A7I7STW3"/>
<accession>A0A7I7STW3</accession>
<dbReference type="EMBL" id="AP022595">
    <property type="protein sequence ID" value="BBY60143.1"/>
    <property type="molecule type" value="Genomic_DNA"/>
</dbReference>
<sequence length="195" mass="19630">MMMPPLGWAAVPLLKKTLSSDWRPPPTANCSDFGVLVTATVGVAVGDGLATSALVSVVGATTLVGLVCADTALAGELDLTVCLAPTVNPRVAILLWEGVFAGRAGPACPVDFDDVRSGDGPLEEADSLFPVDAPVSAEAAGAVEAIAAPRLSAIAEAPTHVSTRRCPEASDFGAAMPPNRAGSIRSVSAASVVVR</sequence>
<organism evidence="1 2">
    <name type="scientific">Mycolicibacterium sarraceniae</name>
    <dbReference type="NCBI Taxonomy" id="1534348"/>
    <lineage>
        <taxon>Bacteria</taxon>
        <taxon>Bacillati</taxon>
        <taxon>Actinomycetota</taxon>
        <taxon>Actinomycetes</taxon>
        <taxon>Mycobacteriales</taxon>
        <taxon>Mycobacteriaceae</taxon>
        <taxon>Mycolicibacterium</taxon>
    </lineage>
</organism>
<protein>
    <submittedName>
        <fullName evidence="1">Uncharacterized protein</fullName>
    </submittedName>
</protein>
<evidence type="ECO:0000313" key="1">
    <source>
        <dbReference type="EMBL" id="BBY60143.1"/>
    </source>
</evidence>
<proteinExistence type="predicted"/>
<name>A0A7I7STW3_9MYCO</name>
<reference evidence="1 2" key="1">
    <citation type="journal article" date="2019" name="Emerg. Microbes Infect.">
        <title>Comprehensive subspecies identification of 175 nontuberculous mycobacteria species based on 7547 genomic profiles.</title>
        <authorList>
            <person name="Matsumoto Y."/>
            <person name="Kinjo T."/>
            <person name="Motooka D."/>
            <person name="Nabeya D."/>
            <person name="Jung N."/>
            <person name="Uechi K."/>
            <person name="Horii T."/>
            <person name="Iida T."/>
            <person name="Fujita J."/>
            <person name="Nakamura S."/>
        </authorList>
    </citation>
    <scope>NUCLEOTIDE SEQUENCE [LARGE SCALE GENOMIC DNA]</scope>
    <source>
        <strain evidence="1 2">JCM 30395</strain>
    </source>
</reference>
<dbReference type="KEGG" id="msar:MSAR_32790"/>
<evidence type="ECO:0000313" key="2">
    <source>
        <dbReference type="Proteomes" id="UP000466445"/>
    </source>
</evidence>
<dbReference type="Proteomes" id="UP000466445">
    <property type="component" value="Chromosome"/>
</dbReference>
<gene>
    <name evidence="1" type="ORF">MSAR_32790</name>
</gene>